<evidence type="ECO:0000313" key="1">
    <source>
        <dbReference type="EMBL" id="JAC76022.1"/>
    </source>
</evidence>
<protein>
    <submittedName>
        <fullName evidence="1">Uncharacterized protein</fullName>
    </submittedName>
</protein>
<proteinExistence type="predicted"/>
<dbReference type="EMBL" id="GBEZ01009574">
    <property type="protein sequence ID" value="JAC76022.1"/>
    <property type="molecule type" value="Transcribed_RNA"/>
</dbReference>
<dbReference type="AlphaFoldDB" id="A0A061RT20"/>
<organism evidence="1">
    <name type="scientific">Tetraselmis sp. GSL018</name>
    <dbReference type="NCBI Taxonomy" id="582737"/>
    <lineage>
        <taxon>Eukaryota</taxon>
        <taxon>Viridiplantae</taxon>
        <taxon>Chlorophyta</taxon>
        <taxon>core chlorophytes</taxon>
        <taxon>Chlorodendrophyceae</taxon>
        <taxon>Chlorodendrales</taxon>
        <taxon>Chlorodendraceae</taxon>
        <taxon>Tetraselmis</taxon>
    </lineage>
</organism>
<reference evidence="1" key="1">
    <citation type="submission" date="2014-05" db="EMBL/GenBank/DDBJ databases">
        <title>The transcriptome of the halophilic microalga Tetraselmis sp. GSL018 isolated from the Great Salt Lake, Utah.</title>
        <authorList>
            <person name="Jinkerson R.E."/>
            <person name="D'Adamo S."/>
            <person name="Posewitz M.C."/>
        </authorList>
    </citation>
    <scope>NUCLEOTIDE SEQUENCE</scope>
    <source>
        <strain evidence="1">GSL018</strain>
    </source>
</reference>
<name>A0A061RT20_9CHLO</name>
<sequence>FDGAERNWSKFNSRYRPINFAGYHRQTFFNEHKNGLHRTLKDYATISLTTAHRHRSNLQHAR</sequence>
<accession>A0A061RT20</accession>
<feature type="non-terminal residue" evidence="1">
    <location>
        <position position="1"/>
    </location>
</feature>
<feature type="non-terminal residue" evidence="1">
    <location>
        <position position="62"/>
    </location>
</feature>
<gene>
    <name evidence="1" type="ORF">TSPGSL018_21401</name>
</gene>